<dbReference type="WBParaSite" id="L893_g29823.t1">
    <property type="protein sequence ID" value="L893_g29823.t1"/>
    <property type="gene ID" value="L893_g29823"/>
</dbReference>
<dbReference type="Proteomes" id="UP000095287">
    <property type="component" value="Unplaced"/>
</dbReference>
<keyword evidence="2" id="KW-1185">Reference proteome</keyword>
<dbReference type="AlphaFoldDB" id="A0A1I7ZUZ7"/>
<keyword evidence="1" id="KW-0812">Transmembrane</keyword>
<accession>A0A1I7ZUZ7</accession>
<name>A0A1I7ZUZ7_9BILA</name>
<evidence type="ECO:0000313" key="3">
    <source>
        <dbReference type="WBParaSite" id="L893_g29823.t1"/>
    </source>
</evidence>
<organism evidence="2 3">
    <name type="scientific">Steinernema glaseri</name>
    <dbReference type="NCBI Taxonomy" id="37863"/>
    <lineage>
        <taxon>Eukaryota</taxon>
        <taxon>Metazoa</taxon>
        <taxon>Ecdysozoa</taxon>
        <taxon>Nematoda</taxon>
        <taxon>Chromadorea</taxon>
        <taxon>Rhabditida</taxon>
        <taxon>Tylenchina</taxon>
        <taxon>Panagrolaimomorpha</taxon>
        <taxon>Strongyloidoidea</taxon>
        <taxon>Steinernematidae</taxon>
        <taxon>Steinernema</taxon>
    </lineage>
</organism>
<keyword evidence="1" id="KW-0472">Membrane</keyword>
<evidence type="ECO:0000256" key="1">
    <source>
        <dbReference type="SAM" id="Phobius"/>
    </source>
</evidence>
<protein>
    <submittedName>
        <fullName evidence="3">Col_cuticle_N domain-containing protein</fullName>
    </submittedName>
</protein>
<sequence>MSSPRRIVLSPPGSVLPISRVAYAVIAIMTILQTSISLNMLWIESEREKIASSSFLPRRSSRRRAEIGSAGGRDVPLTAQIANVTS</sequence>
<evidence type="ECO:0000313" key="2">
    <source>
        <dbReference type="Proteomes" id="UP000095287"/>
    </source>
</evidence>
<proteinExistence type="predicted"/>
<reference evidence="3" key="1">
    <citation type="submission" date="2016-11" db="UniProtKB">
        <authorList>
            <consortium name="WormBaseParasite"/>
        </authorList>
    </citation>
    <scope>IDENTIFICATION</scope>
</reference>
<keyword evidence="1" id="KW-1133">Transmembrane helix</keyword>
<feature type="transmembrane region" description="Helical" evidence="1">
    <location>
        <begin position="20"/>
        <end position="43"/>
    </location>
</feature>